<dbReference type="GO" id="GO:0004386">
    <property type="term" value="F:helicase activity"/>
    <property type="evidence" value="ECO:0007669"/>
    <property type="project" value="UniProtKB-KW"/>
</dbReference>
<dbReference type="InterPro" id="IPR001650">
    <property type="entry name" value="Helicase_C-like"/>
</dbReference>
<sequence length="888" mass="99152">MADGACRTNRGGIVKQQFKGWAAVAVGLGDIARESRSSSWLDDGQCASLARIAEQVAQNGLLVADEVGMGKTRIAAALASAVIRAGGRVAILVPPALPYQWKAELDEAGIADVPLLRSLRQYMDAWFPASDRPERPWFDHDAIVISHAFANWRFGGSSDTWRWALMPELYAQWHLHTNKRLPYGYSADGEKRAQRARQATVAKYIAQAMYSPPRAVPRRLADALFGTITDWRRSCHADAYRSDGPMRGALEGSIGLGLGVFDLIILDEAHKSRGEQSVLSSLFGRVIQRNTNARCLALSATPVELSVQDWKSTLARLEVASSEIDARIDEYARAVERVRETPMDRPTRDVYKHAARAFQEALAPYLLRRDKREDRHVSDFERYTGEPHHAYRAIQEIFVETAKLSLPWRRAVCAAESLSLTTRRAEDAGANRLYLTFANGHGIAGWLRQTEQDETVDEATPPPTDDGADPPDVVTDKRKQRAAWWKGVLGAAFRDDDSHPLFDHPAILEAVKEIEQVCDRGEKVLVFGRFTAPLRALTELLNARSMLKSLDAGRPWPQATLSDSEWTAVQAAHRQLRRTDDLAYETFKIRLADQYRQIENQRRSFRTRLIKQLGEGLGAVPKHALALRLFDAFQRSVTAAEESDEASPLAQVARTLQELLNAADAPVEPAAIAGAFVEFVDASVDRGEHIDDTDADEQDAMPLWQRISSELRAPQGGFARLMNGDTAQRTRRLLQLAFNRDHSFPRVLVAQSMVGREGLNLHKACKTVVLLHHEWNPGVVEQQIGRVDRIGSLWQKSLDKAVAEATSAEDTPRIIVRPVIFTGTYDEWNWYVLRTRWDDLRAQLHGVVISPRMAQEAGIPQLVVDEINEAAPNFRPAGLFGPFIEHSA</sequence>
<comment type="caution">
    <text evidence="4">The sequence shown here is derived from an EMBL/GenBank/DDBJ whole genome shotgun (WGS) entry which is preliminary data.</text>
</comment>
<dbReference type="PANTHER" id="PTHR45766">
    <property type="entry name" value="DNA ANNEALING HELICASE AND ENDONUCLEASE ZRANB3 FAMILY MEMBER"/>
    <property type="match status" value="1"/>
</dbReference>
<evidence type="ECO:0000256" key="2">
    <source>
        <dbReference type="SAM" id="MobiDB-lite"/>
    </source>
</evidence>
<dbReference type="CDD" id="cd18793">
    <property type="entry name" value="SF2_C_SNF"/>
    <property type="match status" value="1"/>
</dbReference>
<dbReference type="Gene3D" id="3.40.50.300">
    <property type="entry name" value="P-loop containing nucleotide triphosphate hydrolases"/>
    <property type="match status" value="1"/>
</dbReference>
<proteinExistence type="predicted"/>
<dbReference type="Proteomes" id="UP000484381">
    <property type="component" value="Unassembled WGS sequence"/>
</dbReference>
<dbReference type="EMBL" id="WHNP01000026">
    <property type="protein sequence ID" value="MPW20140.1"/>
    <property type="molecule type" value="Genomic_DNA"/>
</dbReference>
<dbReference type="SMART" id="SM00490">
    <property type="entry name" value="HELICc"/>
    <property type="match status" value="1"/>
</dbReference>
<keyword evidence="1" id="KW-0378">Hydrolase</keyword>
<dbReference type="GO" id="GO:0016787">
    <property type="term" value="F:hydrolase activity"/>
    <property type="evidence" value="ECO:0007669"/>
    <property type="project" value="UniProtKB-KW"/>
</dbReference>
<reference evidence="4 5" key="1">
    <citation type="submission" date="2019-10" db="EMBL/GenBank/DDBJ databases">
        <title>Paraburkholderia sp. isolated from nodules of Mimosa pudica from Brazilian Atlantic Forest soils.</title>
        <authorList>
            <person name="Paulitsch F."/>
            <person name="Hungria M."/>
            <person name="Dall'Agnol R."/>
        </authorList>
    </citation>
    <scope>NUCLEOTIDE SEQUENCE [LARGE SCALE GENOMIC DNA]</scope>
    <source>
        <strain evidence="4 5">CNPSo 3157</strain>
    </source>
</reference>
<feature type="domain" description="Helicase ATP-binding" evidence="3">
    <location>
        <begin position="52"/>
        <end position="320"/>
    </location>
</feature>
<protein>
    <submittedName>
        <fullName evidence="4">Type III restriction endonuclease subunit R</fullName>
    </submittedName>
</protein>
<evidence type="ECO:0000313" key="4">
    <source>
        <dbReference type="EMBL" id="MPW20140.1"/>
    </source>
</evidence>
<dbReference type="InterPro" id="IPR038718">
    <property type="entry name" value="SNF2-like_sf"/>
</dbReference>
<dbReference type="Pfam" id="PF00271">
    <property type="entry name" value="Helicase_C"/>
    <property type="match status" value="1"/>
</dbReference>
<evidence type="ECO:0000313" key="5">
    <source>
        <dbReference type="Proteomes" id="UP000484381"/>
    </source>
</evidence>
<dbReference type="PROSITE" id="PS51192">
    <property type="entry name" value="HELICASE_ATP_BIND_1"/>
    <property type="match status" value="1"/>
</dbReference>
<evidence type="ECO:0000256" key="1">
    <source>
        <dbReference type="ARBA" id="ARBA00022801"/>
    </source>
</evidence>
<dbReference type="SMART" id="SM00487">
    <property type="entry name" value="DEXDc"/>
    <property type="match status" value="1"/>
</dbReference>
<dbReference type="InterPro" id="IPR014001">
    <property type="entry name" value="Helicase_ATP-bd"/>
</dbReference>
<keyword evidence="4" id="KW-0255">Endonuclease</keyword>
<organism evidence="4 5">
    <name type="scientific">Paraburkholderia franconis</name>
    <dbReference type="NCBI Taxonomy" id="2654983"/>
    <lineage>
        <taxon>Bacteria</taxon>
        <taxon>Pseudomonadati</taxon>
        <taxon>Pseudomonadota</taxon>
        <taxon>Betaproteobacteria</taxon>
        <taxon>Burkholderiales</taxon>
        <taxon>Burkholderiaceae</taxon>
        <taxon>Paraburkholderia</taxon>
    </lineage>
</organism>
<dbReference type="AlphaFoldDB" id="A0A7X1NDY4"/>
<accession>A0A7X1NDY4</accession>
<dbReference type="InterPro" id="IPR049730">
    <property type="entry name" value="SNF2/RAD54-like_C"/>
</dbReference>
<dbReference type="Gene3D" id="3.40.50.10810">
    <property type="entry name" value="Tandem AAA-ATPase domain"/>
    <property type="match status" value="2"/>
</dbReference>
<keyword evidence="5" id="KW-1185">Reference proteome</keyword>
<dbReference type="PANTHER" id="PTHR45766:SF6">
    <property type="entry name" value="SWI_SNF-RELATED MATRIX-ASSOCIATED ACTIN-DEPENDENT REGULATOR OF CHROMATIN SUBFAMILY A-LIKE PROTEIN 1"/>
    <property type="match status" value="1"/>
</dbReference>
<feature type="region of interest" description="Disordered" evidence="2">
    <location>
        <begin position="452"/>
        <end position="474"/>
    </location>
</feature>
<keyword evidence="4" id="KW-0540">Nuclease</keyword>
<dbReference type="SUPFAM" id="SSF52540">
    <property type="entry name" value="P-loop containing nucleoside triphosphate hydrolases"/>
    <property type="match status" value="2"/>
</dbReference>
<name>A0A7X1NDY4_9BURK</name>
<dbReference type="GO" id="GO:0004519">
    <property type="term" value="F:endonuclease activity"/>
    <property type="evidence" value="ECO:0007669"/>
    <property type="project" value="UniProtKB-KW"/>
</dbReference>
<gene>
    <name evidence="4" type="ORF">GCT13_25435</name>
</gene>
<evidence type="ECO:0000259" key="3">
    <source>
        <dbReference type="PROSITE" id="PS51192"/>
    </source>
</evidence>
<dbReference type="InterPro" id="IPR027417">
    <property type="entry name" value="P-loop_NTPase"/>
</dbReference>